<organism evidence="3 4">
    <name type="scientific">Achromobacter aloeverae</name>
    <dbReference type="NCBI Taxonomy" id="1750518"/>
    <lineage>
        <taxon>Bacteria</taxon>
        <taxon>Pseudomonadati</taxon>
        <taxon>Pseudomonadota</taxon>
        <taxon>Betaproteobacteria</taxon>
        <taxon>Burkholderiales</taxon>
        <taxon>Alcaligenaceae</taxon>
        <taxon>Achromobacter</taxon>
    </lineage>
</organism>
<dbReference type="AlphaFoldDB" id="A0A4Q1HIB3"/>
<dbReference type="Gene3D" id="3.40.190.10">
    <property type="entry name" value="Periplasmic binding protein-like II"/>
    <property type="match status" value="1"/>
</dbReference>
<evidence type="ECO:0000256" key="2">
    <source>
        <dbReference type="SAM" id="MobiDB-lite"/>
    </source>
</evidence>
<sequence>MRWRAIRVSRMPGKARKTALATPASCSTSFTRTRSDAGRDPAASRPSTRFLAMRFATSLATRSTMPFAPTRRRLLRAALASAALPSLFASLFGANAARAATPTRLVVPLAPGGAMDLLARKLGEALGATLRTPFVIENRPGAGGNIAFEHVAKADPDGATLLLSGSALVANITLMPGAARYDPLTSFSPVGMVATSPLVIVVAGHSPIATWADLLQRAKTQGVTVGTPGFGNEPHVAILKIRQAQGGDWRAIPYKGAGPATVAAMAGETDAAAGALPGMLPHLASGKLRALAVIQARRSPLAPAIPSLAEAGTVIPFSPSWFGLLAPAGTPAPVVDRVGAALRALSGQDAFRGQLNALGFEPADSSEQAFARQLRSDGASLPKLLAALEHASAQ</sequence>
<dbReference type="SUPFAM" id="SSF53850">
    <property type="entry name" value="Periplasmic binding protein-like II"/>
    <property type="match status" value="1"/>
</dbReference>
<evidence type="ECO:0000256" key="1">
    <source>
        <dbReference type="ARBA" id="ARBA00006987"/>
    </source>
</evidence>
<dbReference type="CDD" id="cd07012">
    <property type="entry name" value="PBP2_Bug_TTT"/>
    <property type="match status" value="1"/>
</dbReference>
<proteinExistence type="inferred from homology"/>
<evidence type="ECO:0000313" key="4">
    <source>
        <dbReference type="Proteomes" id="UP000290849"/>
    </source>
</evidence>
<keyword evidence="4" id="KW-1185">Reference proteome</keyword>
<comment type="similarity">
    <text evidence="1">Belongs to the UPF0065 (bug) family.</text>
</comment>
<feature type="region of interest" description="Disordered" evidence="2">
    <location>
        <begin position="21"/>
        <end position="45"/>
    </location>
</feature>
<gene>
    <name evidence="3" type="ORF">C7R54_15350</name>
</gene>
<dbReference type="Pfam" id="PF03401">
    <property type="entry name" value="TctC"/>
    <property type="match status" value="1"/>
</dbReference>
<dbReference type="PANTHER" id="PTHR42928">
    <property type="entry name" value="TRICARBOXYLATE-BINDING PROTEIN"/>
    <property type="match status" value="1"/>
</dbReference>
<dbReference type="EMBL" id="PYAL01000004">
    <property type="protein sequence ID" value="RXN87954.1"/>
    <property type="molecule type" value="Genomic_DNA"/>
</dbReference>
<evidence type="ECO:0000313" key="3">
    <source>
        <dbReference type="EMBL" id="RXN87954.1"/>
    </source>
</evidence>
<dbReference type="Gene3D" id="3.40.190.150">
    <property type="entry name" value="Bordetella uptake gene, domain 1"/>
    <property type="match status" value="1"/>
</dbReference>
<dbReference type="Proteomes" id="UP000290849">
    <property type="component" value="Unassembled WGS sequence"/>
</dbReference>
<protein>
    <submittedName>
        <fullName evidence="3">Tripartite tricarboxylate transporter substrate binding protein</fullName>
    </submittedName>
</protein>
<comment type="caution">
    <text evidence="3">The sequence shown here is derived from an EMBL/GenBank/DDBJ whole genome shotgun (WGS) entry which is preliminary data.</text>
</comment>
<accession>A0A4Q1HIB3</accession>
<dbReference type="InterPro" id="IPR005064">
    <property type="entry name" value="BUG"/>
</dbReference>
<dbReference type="InterPro" id="IPR042100">
    <property type="entry name" value="Bug_dom1"/>
</dbReference>
<reference evidence="3 4" key="1">
    <citation type="journal article" date="2017" name="Int. J. Syst. Evol. Microbiol.">
        <title>Achromobacter aloeverae sp. nov., isolated from the root of Aloe vera (L.) Burm.f.</title>
        <authorList>
            <person name="Kuncharoen N."/>
            <person name="Muramatsu Y."/>
            <person name="Shibata C."/>
            <person name="Kamakura Y."/>
            <person name="Nakagawa Y."/>
            <person name="Tanasupawat S."/>
        </authorList>
    </citation>
    <scope>NUCLEOTIDE SEQUENCE [LARGE SCALE GENOMIC DNA]</scope>
    <source>
        <strain evidence="3 4">AVA-1</strain>
    </source>
</reference>
<dbReference type="PANTHER" id="PTHR42928:SF5">
    <property type="entry name" value="BLR1237 PROTEIN"/>
    <property type="match status" value="1"/>
</dbReference>
<name>A0A4Q1HIB3_9BURK</name>